<comment type="caution">
    <text evidence="2">The sequence shown here is derived from an EMBL/GenBank/DDBJ whole genome shotgun (WGS) entry which is preliminary data.</text>
</comment>
<organism evidence="2 3">
    <name type="scientific">Haladaptatus pallidirubidus</name>
    <dbReference type="NCBI Taxonomy" id="1008152"/>
    <lineage>
        <taxon>Archaea</taxon>
        <taxon>Methanobacteriati</taxon>
        <taxon>Methanobacteriota</taxon>
        <taxon>Stenosarchaea group</taxon>
        <taxon>Halobacteria</taxon>
        <taxon>Halobacteriales</taxon>
        <taxon>Haladaptataceae</taxon>
        <taxon>Haladaptatus</taxon>
    </lineage>
</organism>
<proteinExistence type="predicted"/>
<protein>
    <recommendedName>
        <fullName evidence="1">Enolase C-terminal domain-containing protein</fullName>
    </recommendedName>
</protein>
<dbReference type="Pfam" id="PF13378">
    <property type="entry name" value="MR_MLE_C"/>
    <property type="match status" value="1"/>
</dbReference>
<dbReference type="InterPro" id="IPR036849">
    <property type="entry name" value="Enolase-like_C_sf"/>
</dbReference>
<dbReference type="Gene3D" id="3.20.20.120">
    <property type="entry name" value="Enolase-like C-terminal domain"/>
    <property type="match status" value="1"/>
</dbReference>
<dbReference type="InterPro" id="IPR029065">
    <property type="entry name" value="Enolase_C-like"/>
</dbReference>
<keyword evidence="3" id="KW-1185">Reference proteome</keyword>
<dbReference type="Proteomes" id="UP001501729">
    <property type="component" value="Unassembled WGS sequence"/>
</dbReference>
<feature type="domain" description="Enolase C-terminal" evidence="1">
    <location>
        <begin position="1"/>
        <end position="67"/>
    </location>
</feature>
<evidence type="ECO:0000259" key="1">
    <source>
        <dbReference type="Pfam" id="PF13378"/>
    </source>
</evidence>
<dbReference type="AlphaFoldDB" id="A0AAV3UP26"/>
<name>A0AAV3UP26_9EURY</name>
<sequence length="74" mass="8183">MAAAIQFAASVPQYPHADYIPEPLLFEFDRSETPLRDDLLIDPVDPTSGVLEVPQEPGLGISVDEDAVKQYRID</sequence>
<gene>
    <name evidence="2" type="ORF">GCM10025751_48290</name>
</gene>
<accession>A0AAV3UP26</accession>
<dbReference type="SUPFAM" id="SSF51604">
    <property type="entry name" value="Enolase C-terminal domain-like"/>
    <property type="match status" value="1"/>
</dbReference>
<evidence type="ECO:0000313" key="2">
    <source>
        <dbReference type="EMBL" id="GAA5061798.1"/>
    </source>
</evidence>
<dbReference type="EMBL" id="BAABKX010000022">
    <property type="protein sequence ID" value="GAA5061798.1"/>
    <property type="molecule type" value="Genomic_DNA"/>
</dbReference>
<reference evidence="2 3" key="1">
    <citation type="journal article" date="2019" name="Int. J. Syst. Evol. Microbiol.">
        <title>The Global Catalogue of Microorganisms (GCM) 10K type strain sequencing project: providing services to taxonomists for standard genome sequencing and annotation.</title>
        <authorList>
            <consortium name="The Broad Institute Genomics Platform"/>
            <consortium name="The Broad Institute Genome Sequencing Center for Infectious Disease"/>
            <person name="Wu L."/>
            <person name="Ma J."/>
        </authorList>
    </citation>
    <scope>NUCLEOTIDE SEQUENCE [LARGE SCALE GENOMIC DNA]</scope>
    <source>
        <strain evidence="2 3">JCM 17504</strain>
    </source>
</reference>
<evidence type="ECO:0000313" key="3">
    <source>
        <dbReference type="Proteomes" id="UP001501729"/>
    </source>
</evidence>